<proteinExistence type="inferred from homology"/>
<dbReference type="PANTHER" id="PTHR10584">
    <property type="entry name" value="SUGAR KINASE"/>
    <property type="match status" value="1"/>
</dbReference>
<keyword evidence="2 4" id="KW-0808">Transferase</keyword>
<dbReference type="Proteomes" id="UP000319732">
    <property type="component" value="Unassembled WGS sequence"/>
</dbReference>
<dbReference type="InterPro" id="IPR002173">
    <property type="entry name" value="Carboh/pur_kinase_PfkB_CS"/>
</dbReference>
<comment type="caution">
    <text evidence="6">The sequence shown here is derived from an EMBL/GenBank/DDBJ whole genome shotgun (WGS) entry which is preliminary data.</text>
</comment>
<dbReference type="GO" id="GO:0016301">
    <property type="term" value="F:kinase activity"/>
    <property type="evidence" value="ECO:0007669"/>
    <property type="project" value="UniProtKB-KW"/>
</dbReference>
<name>A0A545SRY8_9GAMM</name>
<dbReference type="Gene3D" id="3.40.1190.20">
    <property type="match status" value="1"/>
</dbReference>
<dbReference type="Pfam" id="PF00294">
    <property type="entry name" value="PfkB"/>
    <property type="match status" value="1"/>
</dbReference>
<dbReference type="PANTHER" id="PTHR10584:SF157">
    <property type="entry name" value="SULFOFRUCTOSE KINASE"/>
    <property type="match status" value="1"/>
</dbReference>
<evidence type="ECO:0000256" key="3">
    <source>
        <dbReference type="ARBA" id="ARBA00022777"/>
    </source>
</evidence>
<keyword evidence="7" id="KW-1185">Reference proteome</keyword>
<evidence type="ECO:0000256" key="4">
    <source>
        <dbReference type="RuleBase" id="RU003704"/>
    </source>
</evidence>
<dbReference type="EMBL" id="VHSG01000033">
    <property type="protein sequence ID" value="TQV67733.1"/>
    <property type="molecule type" value="Genomic_DNA"/>
</dbReference>
<dbReference type="InterPro" id="IPR002139">
    <property type="entry name" value="Ribo/fructo_kinase"/>
</dbReference>
<evidence type="ECO:0000256" key="2">
    <source>
        <dbReference type="ARBA" id="ARBA00022679"/>
    </source>
</evidence>
<sequence length="296" mass="30261">MGGVFCVGHAVQDFVFAMPSIPTRAQKHRASDFSSVGGGPAATAAVVVAKLGGHAQLAARLGDDSVADLIVAELQGYGVDCEQVRRFPGRRSSVSSVVVDARGERLIVNYLDPQLPASADWLPALPADAAAVLADTRWPEGAAAMLARAKAAGIPGVLDADLPVPRDTAALAAASHIAFSAPGLADYAGRGDYKSALQEVAAATGAWCCVTLGAGGVFYVAGAHSDHLPAFAVQPVDTLGAGDTWHGAFALALAEGRGEVEAVTFASAAAALKVQRFGGRDGVPSRVEVERLIRSR</sequence>
<evidence type="ECO:0000256" key="1">
    <source>
        <dbReference type="ARBA" id="ARBA00010688"/>
    </source>
</evidence>
<dbReference type="InterPro" id="IPR011611">
    <property type="entry name" value="PfkB_dom"/>
</dbReference>
<dbReference type="InterPro" id="IPR029056">
    <property type="entry name" value="Ribokinase-like"/>
</dbReference>
<accession>A0A545SRY8</accession>
<gene>
    <name evidence="6" type="ORF">FKG94_24690</name>
</gene>
<comment type="similarity">
    <text evidence="1 4">Belongs to the carbohydrate kinase PfkB family.</text>
</comment>
<evidence type="ECO:0000313" key="7">
    <source>
        <dbReference type="Proteomes" id="UP000319732"/>
    </source>
</evidence>
<reference evidence="6 7" key="1">
    <citation type="submission" date="2019-06" db="EMBL/GenBank/DDBJ databases">
        <title>Whole genome sequence for Cellvibrionaceae sp. R142.</title>
        <authorList>
            <person name="Wang G."/>
        </authorList>
    </citation>
    <scope>NUCLEOTIDE SEQUENCE [LARGE SCALE GENOMIC DNA]</scope>
    <source>
        <strain evidence="6 7">R142</strain>
    </source>
</reference>
<dbReference type="GO" id="GO:0006796">
    <property type="term" value="P:phosphate-containing compound metabolic process"/>
    <property type="evidence" value="ECO:0007669"/>
    <property type="project" value="UniProtKB-ARBA"/>
</dbReference>
<dbReference type="PRINTS" id="PR00990">
    <property type="entry name" value="RIBOKINASE"/>
</dbReference>
<feature type="domain" description="Carbohydrate kinase PfkB" evidence="5">
    <location>
        <begin position="4"/>
        <end position="285"/>
    </location>
</feature>
<dbReference type="RefSeq" id="WP_142929630.1">
    <property type="nucleotide sequence ID" value="NZ_ML660109.1"/>
</dbReference>
<keyword evidence="3 4" id="KW-0418">Kinase</keyword>
<dbReference type="AlphaFoldDB" id="A0A545SRY8"/>
<dbReference type="OrthoDB" id="9779730at2"/>
<organism evidence="6 7">
    <name type="scientific">Exilibacterium tricleocarpae</name>
    <dbReference type="NCBI Taxonomy" id="2591008"/>
    <lineage>
        <taxon>Bacteria</taxon>
        <taxon>Pseudomonadati</taxon>
        <taxon>Pseudomonadota</taxon>
        <taxon>Gammaproteobacteria</taxon>
        <taxon>Cellvibrionales</taxon>
        <taxon>Cellvibrionaceae</taxon>
        <taxon>Exilibacterium</taxon>
    </lineage>
</organism>
<dbReference type="GO" id="GO:0005829">
    <property type="term" value="C:cytosol"/>
    <property type="evidence" value="ECO:0007669"/>
    <property type="project" value="TreeGrafter"/>
</dbReference>
<evidence type="ECO:0000313" key="6">
    <source>
        <dbReference type="EMBL" id="TQV67733.1"/>
    </source>
</evidence>
<protein>
    <submittedName>
        <fullName evidence="6">Sugar kinase</fullName>
    </submittedName>
</protein>
<dbReference type="SUPFAM" id="SSF53613">
    <property type="entry name" value="Ribokinase-like"/>
    <property type="match status" value="1"/>
</dbReference>
<dbReference type="PROSITE" id="PS00584">
    <property type="entry name" value="PFKB_KINASES_2"/>
    <property type="match status" value="1"/>
</dbReference>
<evidence type="ECO:0000259" key="5">
    <source>
        <dbReference type="Pfam" id="PF00294"/>
    </source>
</evidence>